<feature type="transmembrane region" description="Helical" evidence="1">
    <location>
        <begin position="7"/>
        <end position="28"/>
    </location>
</feature>
<keyword evidence="1" id="KW-1133">Transmembrane helix</keyword>
<accession>A0A927FQR3</accession>
<proteinExistence type="predicted"/>
<dbReference type="Proteomes" id="UP000654108">
    <property type="component" value="Unassembled WGS sequence"/>
</dbReference>
<evidence type="ECO:0000313" key="3">
    <source>
        <dbReference type="Proteomes" id="UP000654108"/>
    </source>
</evidence>
<name>A0A927FQR3_9HYPH</name>
<keyword evidence="1" id="KW-0812">Transmembrane</keyword>
<protein>
    <submittedName>
        <fullName evidence="2">AsmA-like C-terminal domain-containing protein</fullName>
    </submittedName>
</protein>
<gene>
    <name evidence="2" type="ORF">IC608_03415</name>
</gene>
<comment type="caution">
    <text evidence="2">The sequence shown here is derived from an EMBL/GenBank/DDBJ whole genome shotgun (WGS) entry which is preliminary data.</text>
</comment>
<keyword evidence="3" id="KW-1185">Reference proteome</keyword>
<organism evidence="2 3">
    <name type="scientific">Devosia oryzisoli</name>
    <dbReference type="NCBI Taxonomy" id="2774138"/>
    <lineage>
        <taxon>Bacteria</taxon>
        <taxon>Pseudomonadati</taxon>
        <taxon>Pseudomonadota</taxon>
        <taxon>Alphaproteobacteria</taxon>
        <taxon>Hyphomicrobiales</taxon>
        <taxon>Devosiaceae</taxon>
        <taxon>Devosia</taxon>
    </lineage>
</organism>
<evidence type="ECO:0000256" key="1">
    <source>
        <dbReference type="SAM" id="Phobius"/>
    </source>
</evidence>
<reference evidence="2" key="1">
    <citation type="submission" date="2020-09" db="EMBL/GenBank/DDBJ databases">
        <title>Genome seq and assembly of Devosia sp.</title>
        <authorList>
            <person name="Chhetri G."/>
        </authorList>
    </citation>
    <scope>NUCLEOTIDE SEQUENCE</scope>
    <source>
        <strain evidence="2">PTR5</strain>
    </source>
</reference>
<dbReference type="AlphaFoldDB" id="A0A927FQR3"/>
<sequence>MRRFARVAVWVLGVPCVLLLVLYAVLLVTPVQLPFAGLAVRGFVQSLMPKGTTIEMGDMALALESGIWPVVQFSPVEMTDAVSGAKIEMRAFEVGFSPVRALFGQPGASVTIVGPHLQMVQDLHGPRLASLELVRGEDGQSEPTLRVLEGEQAFPPVDISSEGIGAGDASFLRSDNDWLIFNLEAFDKSIADLLAQVQQGRFSRLVVRGGTVEMSDAVYGLYRSFEDVALDLKASRDARAVTGDFSATIAGRSVVGTIGRSTAETGGSRLRVDATNLDFSALLPFLDDRETMAGLQGAGALSLDVEFSEAGKVSGGDFKIDLTGSDLRIKNDFYPIVSSILDVHWSPQDGLFRVDESTLQIGNSSTTIAGVLALGLDSTYGPTVGLSFTAANLRLQPSDLPAPAEPIESVEFSGWSASLYGAVGIDRLVLRKGEALVEAAGRFDMLRQGMGLKLDIAGQGATADDVKRLWPYFLGTESRDWFVSNVTEGRVKSAQLRFNFPVGTLAEEGESKPIPEGGMAVDVVAEGVAVRPIATMDAVAIAGDTHLLIDDAKVTVAGGGGVLETPQGRIDVSNPAVVMDNSDVSNRVVEVSGDVSAPIPALLALARQQQPQALDALDLPIDPEALTGSVQMGLVTTIALADPATGRPIDIDYVVNGSVADFASAKPIENHRIADGALTFSASQNSYQLGGTAEIDGLDARIAVQGTPATEPTLTLGATVPVADLAKMGFDASDFLSGTVDFQAQPMADGRIAVAIDLTQAGVSIRDIGITKPVGTPGTLAATAEIDGDITHLTGIDLAFGTVKLEGELDFSVTKGLVSGDFEKFALGEGDSASVTLAPMEGGYSVNVRGTQLDLKPMLSRFFSLNQGAGGVQATQFDQSIALDVELDRALGYYATTAFNLDVNLLLRGSTLRRATLTSQFSEGNAVSITTNPAPRGRTLSVAFNDAGTILRFLGIYSQLAGGRGSLVLTTDRELDAEAGRLIMRNFSLVDEDKVVQVLGNHSDSRAAISQQNRLDFTAGQVDFTRRSDRVEVSNAVLTGNTVGGTMRGVIYTDRKVYDLAGTYVPLFGLNSAFQKIPLLGPLLGGRDGEGLVGVTFAIRGPLEDPDFRINPLSLLAPGMFRELFEFRSQELPQQR</sequence>
<dbReference type="RefSeq" id="WP_191772627.1">
    <property type="nucleotide sequence ID" value="NZ_JACYFU010000001.1"/>
</dbReference>
<dbReference type="EMBL" id="JACYFU010000001">
    <property type="protein sequence ID" value="MBD8064520.1"/>
    <property type="molecule type" value="Genomic_DNA"/>
</dbReference>
<evidence type="ECO:0000313" key="2">
    <source>
        <dbReference type="EMBL" id="MBD8064520.1"/>
    </source>
</evidence>
<keyword evidence="1" id="KW-0472">Membrane</keyword>